<feature type="transmembrane region" description="Helical" evidence="6">
    <location>
        <begin position="402"/>
        <end position="419"/>
    </location>
</feature>
<feature type="transmembrane region" description="Helical" evidence="6">
    <location>
        <begin position="150"/>
        <end position="169"/>
    </location>
</feature>
<feature type="transmembrane region" description="Helical" evidence="6">
    <location>
        <begin position="312"/>
        <end position="340"/>
    </location>
</feature>
<dbReference type="EMBL" id="AUWU02000006">
    <property type="protein sequence ID" value="KAH0571924.1"/>
    <property type="molecule type" value="Genomic_DNA"/>
</dbReference>
<keyword evidence="3 6" id="KW-0812">Transmembrane</keyword>
<dbReference type="Proteomes" id="UP000018208">
    <property type="component" value="Unassembled WGS sequence"/>
</dbReference>
<organism evidence="7">
    <name type="scientific">Spironucleus salmonicida</name>
    <dbReference type="NCBI Taxonomy" id="348837"/>
    <lineage>
        <taxon>Eukaryota</taxon>
        <taxon>Metamonada</taxon>
        <taxon>Diplomonadida</taxon>
        <taxon>Hexamitidae</taxon>
        <taxon>Hexamitinae</taxon>
        <taxon>Spironucleus</taxon>
    </lineage>
</organism>
<keyword evidence="4 6" id="KW-1133">Transmembrane helix</keyword>
<dbReference type="GO" id="GO:0005886">
    <property type="term" value="C:plasma membrane"/>
    <property type="evidence" value="ECO:0007669"/>
    <property type="project" value="UniProtKB-SubCell"/>
</dbReference>
<evidence type="ECO:0000256" key="6">
    <source>
        <dbReference type="SAM" id="Phobius"/>
    </source>
</evidence>
<reference evidence="7 8" key="1">
    <citation type="journal article" date="2014" name="PLoS Genet.">
        <title>The Genome of Spironucleus salmonicida Highlights a Fish Pathogen Adapted to Fluctuating Environments.</title>
        <authorList>
            <person name="Xu F."/>
            <person name="Jerlstrom-Hultqvist J."/>
            <person name="Einarsson E."/>
            <person name="Astvaldsson A."/>
            <person name="Svard S.G."/>
            <person name="Andersson J.O."/>
        </authorList>
    </citation>
    <scope>NUCLEOTIDE SEQUENCE</scope>
    <source>
        <strain evidence="8">ATCC 50377</strain>
    </source>
</reference>
<feature type="transmembrane region" description="Helical" evidence="6">
    <location>
        <begin position="431"/>
        <end position="454"/>
    </location>
</feature>
<gene>
    <name evidence="7" type="ORF">SS50377_13641</name>
    <name evidence="8" type="ORF">SS50377_26124</name>
</gene>
<feature type="transmembrane region" description="Helical" evidence="6">
    <location>
        <begin position="50"/>
        <end position="73"/>
    </location>
</feature>
<feature type="transmembrane region" description="Helical" evidence="6">
    <location>
        <begin position="352"/>
        <end position="373"/>
    </location>
</feature>
<evidence type="ECO:0000256" key="3">
    <source>
        <dbReference type="ARBA" id="ARBA00022692"/>
    </source>
</evidence>
<dbReference type="PANTHER" id="PTHR43823:SF3">
    <property type="entry name" value="MULTIDRUG EXPORT PROTEIN MEPA"/>
    <property type="match status" value="1"/>
</dbReference>
<accession>V6LP02</accession>
<feature type="transmembrane region" description="Helical" evidence="6">
    <location>
        <begin position="181"/>
        <end position="200"/>
    </location>
</feature>
<dbReference type="VEuPathDB" id="GiardiaDB:SS50377_26124"/>
<name>V6LP02_9EUKA</name>
<dbReference type="PANTHER" id="PTHR43823">
    <property type="entry name" value="SPORULATION PROTEIN YKVU"/>
    <property type="match status" value="1"/>
</dbReference>
<dbReference type="InterPro" id="IPR051327">
    <property type="entry name" value="MATE_MepA_subfamily"/>
</dbReference>
<proteinExistence type="predicted"/>
<feature type="transmembrane region" description="Helical" evidence="6">
    <location>
        <begin position="116"/>
        <end position="138"/>
    </location>
</feature>
<evidence type="ECO:0000256" key="5">
    <source>
        <dbReference type="ARBA" id="ARBA00023136"/>
    </source>
</evidence>
<dbReference type="AlphaFoldDB" id="V6LP02"/>
<feature type="transmembrane region" description="Helical" evidence="6">
    <location>
        <begin position="460"/>
        <end position="482"/>
    </location>
</feature>
<protein>
    <submittedName>
        <fullName evidence="7">Transmembrane domain-containing protein</fullName>
    </submittedName>
</protein>
<evidence type="ECO:0000313" key="7">
    <source>
        <dbReference type="EMBL" id="EST46330.1"/>
    </source>
</evidence>
<evidence type="ECO:0000256" key="2">
    <source>
        <dbReference type="ARBA" id="ARBA00022475"/>
    </source>
</evidence>
<dbReference type="EMBL" id="KI546077">
    <property type="protein sequence ID" value="EST46330.1"/>
    <property type="molecule type" value="Genomic_DNA"/>
</dbReference>
<evidence type="ECO:0000256" key="4">
    <source>
        <dbReference type="ARBA" id="ARBA00022989"/>
    </source>
</evidence>
<feature type="transmembrane region" description="Helical" evidence="6">
    <location>
        <begin position="265"/>
        <end position="297"/>
    </location>
</feature>
<evidence type="ECO:0000313" key="9">
    <source>
        <dbReference type="Proteomes" id="UP000018208"/>
    </source>
</evidence>
<keyword evidence="5 6" id="KW-0472">Membrane</keyword>
<evidence type="ECO:0000313" key="8">
    <source>
        <dbReference type="EMBL" id="KAH0571924.1"/>
    </source>
</evidence>
<feature type="transmembrane region" description="Helical" evidence="6">
    <location>
        <begin position="220"/>
        <end position="238"/>
    </location>
</feature>
<evidence type="ECO:0000256" key="1">
    <source>
        <dbReference type="ARBA" id="ARBA00004651"/>
    </source>
</evidence>
<sequence>MDEFSDSGGSSSSASRTTKHSISREIKLLGEDPPLKSTIMQFLLTIPSQLLPAVSLTITFMYVSLYCAMANAAKFAFLQPFFMILTQNLPASLAQSCSNSANKNIVAGQYAAGNIYFAYFFFASFILNIFVMVLGFTVLKPLYTDESSSFYVIVMFCVAPFCETLTNAVDKFYEVENRMGLVTLRQLVSACILIGVNPFIMNYFTKGDLQNRQGLYVVTYSYLINYGVLAIWNIVVIGKMKLMNVEYFGFLKFSMKRLRPFRPKFLLNIFVTSLSSMLVINIFPLSVLVVTFILYYIPTTNYDLNLLYVKNMIVIITHAIIMSIHESFSKSFFLIASYNIGIKKLTRTYKYFIWHIIFDIVFAFPVVLILAVIKKPFSDALIPNQVNLRRSKDYELDQSQDAVLITALCTLFGLFMQLSNSMLQIEGKQKLAMLIQIPSIIFVSATPFISLALIGQSAPLYQILAIIELINFSIGLPMVIFYGHKYKNLSKAEILKNEQLAKQDITSSVVDEIRLTVTNAFLQDGEEEDQNQARQKSKFNGDIRLTMTNREKTDKLRTNTQFISLARQFGSSMAGPSMLNNQSINIRESIADDRIRASQLTRDSVIDDKKGGTSLEAHNTVNFSNIGSLDK</sequence>
<keyword evidence="2" id="KW-1003">Cell membrane</keyword>
<comment type="subcellular location">
    <subcellularLocation>
        <location evidence="1">Cell membrane</location>
        <topology evidence="1">Multi-pass membrane protein</topology>
    </subcellularLocation>
</comment>
<reference evidence="8" key="2">
    <citation type="submission" date="2020-12" db="EMBL/GenBank/DDBJ databases">
        <title>New Spironucleus salmonicida genome in near-complete chromosomes.</title>
        <authorList>
            <person name="Xu F."/>
            <person name="Kurt Z."/>
            <person name="Jimenez-Gonzalez A."/>
            <person name="Astvaldsson A."/>
            <person name="Andersson J.O."/>
            <person name="Svard S.G."/>
        </authorList>
    </citation>
    <scope>NUCLEOTIDE SEQUENCE</scope>
    <source>
        <strain evidence="8">ATCC 50377</strain>
    </source>
</reference>
<keyword evidence="9" id="KW-1185">Reference proteome</keyword>